<dbReference type="PROSITE" id="PS51123">
    <property type="entry name" value="OMPA_2"/>
    <property type="match status" value="1"/>
</dbReference>
<accession>E1Y976</accession>
<evidence type="ECO:0000256" key="2">
    <source>
        <dbReference type="ARBA" id="ARBA00023136"/>
    </source>
</evidence>
<name>E1Y976_9BACT</name>
<gene>
    <name evidence="6" type="ORF">N47_A11490</name>
</gene>
<dbReference type="PANTHER" id="PTHR30329">
    <property type="entry name" value="STATOR ELEMENT OF FLAGELLAR MOTOR COMPLEX"/>
    <property type="match status" value="1"/>
</dbReference>
<dbReference type="Pfam" id="PF00691">
    <property type="entry name" value="OmpA"/>
    <property type="match status" value="1"/>
</dbReference>
<dbReference type="Gene3D" id="3.30.1330.60">
    <property type="entry name" value="OmpA-like domain"/>
    <property type="match status" value="1"/>
</dbReference>
<dbReference type="InterPro" id="IPR036737">
    <property type="entry name" value="OmpA-like_sf"/>
</dbReference>
<proteinExistence type="predicted"/>
<dbReference type="InterPro" id="IPR006665">
    <property type="entry name" value="OmpA-like"/>
</dbReference>
<evidence type="ECO:0000259" key="5">
    <source>
        <dbReference type="PROSITE" id="PS51123"/>
    </source>
</evidence>
<dbReference type="EMBL" id="FR695864">
    <property type="protein sequence ID" value="CBX27120.1"/>
    <property type="molecule type" value="Genomic_DNA"/>
</dbReference>
<reference evidence="6" key="1">
    <citation type="journal article" date="2011" name="Environ. Microbiol.">
        <title>Genomic insights into the metabolic potential of the polycyclic aromatic hydrocarbon degrading sulfate-reducing Deltaproteobacterium N47.</title>
        <authorList>
            <person name="Bergmann F."/>
            <person name="Selesi D."/>
            <person name="Weinmaier T."/>
            <person name="Tischler P."/>
            <person name="Rattei T."/>
            <person name="Meckenstock R.U."/>
        </authorList>
    </citation>
    <scope>NUCLEOTIDE SEQUENCE</scope>
</reference>
<evidence type="ECO:0000256" key="4">
    <source>
        <dbReference type="PROSITE-ProRule" id="PRU00473"/>
    </source>
</evidence>
<evidence type="ECO:0000256" key="3">
    <source>
        <dbReference type="ARBA" id="ARBA00023237"/>
    </source>
</evidence>
<organism evidence="6">
    <name type="scientific">uncultured Desulfobacterium sp</name>
    <dbReference type="NCBI Taxonomy" id="201089"/>
    <lineage>
        <taxon>Bacteria</taxon>
        <taxon>Pseudomonadati</taxon>
        <taxon>Thermodesulfobacteriota</taxon>
        <taxon>Desulfobacteria</taxon>
        <taxon>Desulfobacterales</taxon>
        <taxon>Desulfobacteriaceae</taxon>
        <taxon>Desulfobacterium</taxon>
        <taxon>environmental samples</taxon>
    </lineage>
</organism>
<dbReference type="PRINTS" id="PR01021">
    <property type="entry name" value="OMPADOMAIN"/>
</dbReference>
<keyword evidence="3" id="KW-0998">Cell outer membrane</keyword>
<comment type="subcellular location">
    <subcellularLocation>
        <location evidence="1">Cell outer membrane</location>
    </subcellularLocation>
</comment>
<sequence>MYYRLCIALLLALVFHLSGCVKKMDMVVLVPDTDGKTGIVTVSNQAGSVSIDSPNHATTITDSNKIPAPPIKLEQKTIDTLFSEALSIQPKQPFHFILYFKKDTLLTPDSNKLIPDIIKSIQERNSTDITVVGHTDTLGSKDYNMALSRKRADSVKDLLIDQGVEANNINTTSHGKENPLIKTEDNVSEPGNRRVEVIVR</sequence>
<dbReference type="PANTHER" id="PTHR30329:SF21">
    <property type="entry name" value="LIPOPROTEIN YIAD-RELATED"/>
    <property type="match status" value="1"/>
</dbReference>
<evidence type="ECO:0000313" key="6">
    <source>
        <dbReference type="EMBL" id="CBX27120.1"/>
    </source>
</evidence>
<dbReference type="InterPro" id="IPR006664">
    <property type="entry name" value="OMP_bac"/>
</dbReference>
<evidence type="ECO:0000256" key="1">
    <source>
        <dbReference type="ARBA" id="ARBA00004442"/>
    </source>
</evidence>
<dbReference type="InterPro" id="IPR050330">
    <property type="entry name" value="Bact_OuterMem_StrucFunc"/>
</dbReference>
<dbReference type="CDD" id="cd07185">
    <property type="entry name" value="OmpA_C-like"/>
    <property type="match status" value="1"/>
</dbReference>
<protein>
    <recommendedName>
        <fullName evidence="5">OmpA-like domain-containing protein</fullName>
    </recommendedName>
</protein>
<keyword evidence="2 4" id="KW-0472">Membrane</keyword>
<dbReference type="GO" id="GO:0009279">
    <property type="term" value="C:cell outer membrane"/>
    <property type="evidence" value="ECO:0007669"/>
    <property type="project" value="UniProtKB-SubCell"/>
</dbReference>
<dbReference type="SUPFAM" id="SSF103088">
    <property type="entry name" value="OmpA-like"/>
    <property type="match status" value="1"/>
</dbReference>
<feature type="domain" description="OmpA-like" evidence="5">
    <location>
        <begin position="83"/>
        <end position="200"/>
    </location>
</feature>
<dbReference type="AlphaFoldDB" id="E1Y976"/>